<proteinExistence type="predicted"/>
<dbReference type="PANTHER" id="PTHR14969:SF13">
    <property type="entry name" value="AT30094P"/>
    <property type="match status" value="1"/>
</dbReference>
<comment type="caution">
    <text evidence="3">The sequence shown here is derived from an EMBL/GenBank/DDBJ whole genome shotgun (WGS) entry which is preliminary data.</text>
</comment>
<evidence type="ECO:0000259" key="2">
    <source>
        <dbReference type="SMART" id="SM00014"/>
    </source>
</evidence>
<keyword evidence="1" id="KW-0812">Transmembrane</keyword>
<feature type="transmembrane region" description="Helical" evidence="1">
    <location>
        <begin position="163"/>
        <end position="181"/>
    </location>
</feature>
<dbReference type="Pfam" id="PF01569">
    <property type="entry name" value="PAP2"/>
    <property type="match status" value="1"/>
</dbReference>
<dbReference type="EMBL" id="JXQV01000051">
    <property type="protein sequence ID" value="KIP98010.1"/>
    <property type="molecule type" value="Genomic_DNA"/>
</dbReference>
<dbReference type="OrthoDB" id="9780507at2"/>
<feature type="transmembrane region" description="Helical" evidence="1">
    <location>
        <begin position="187"/>
        <end position="206"/>
    </location>
</feature>
<dbReference type="SUPFAM" id="SSF48317">
    <property type="entry name" value="Acid phosphatase/Vanadium-dependent haloperoxidase"/>
    <property type="match status" value="1"/>
</dbReference>
<feature type="transmembrane region" description="Helical" evidence="1">
    <location>
        <begin position="55"/>
        <end position="74"/>
    </location>
</feature>
<evidence type="ECO:0000313" key="3">
    <source>
        <dbReference type="EMBL" id="KIP98010.1"/>
    </source>
</evidence>
<dbReference type="InterPro" id="IPR036938">
    <property type="entry name" value="PAP2/HPO_sf"/>
</dbReference>
<dbReference type="InterPro" id="IPR000326">
    <property type="entry name" value="PAP2/HPO"/>
</dbReference>
<evidence type="ECO:0000313" key="4">
    <source>
        <dbReference type="Proteomes" id="UP000035017"/>
    </source>
</evidence>
<name>A0A0D0KM30_AGRTU</name>
<evidence type="ECO:0000256" key="1">
    <source>
        <dbReference type="SAM" id="Phobius"/>
    </source>
</evidence>
<protein>
    <submittedName>
        <fullName evidence="3">Phosphatidic acid phosphatase</fullName>
    </submittedName>
</protein>
<keyword evidence="1" id="KW-0472">Membrane</keyword>
<sequence>MRRFFVSSGWILAATFVLVLVLIPFDPVISQRAQALPAPVVGFNNAITDFGTFRWMLYSTGLLAILAYVVSRVLTRSAYATRLGKAWSLLLYFFLTIGTASILVHLLKFLIGRARPELLLEMGAYSLTPFTGDHIYESFPSGHSAAAGSFFGAFMMLIPRFRFVFIGLALVIGVSRVIVGAHYPSDVAAGLLLGTWTAMAFAFIFARSEWIFRFDANGWPHPKNAVSSAG</sequence>
<feature type="domain" description="Phosphatidic acid phosphatase type 2/haloperoxidase" evidence="2">
    <location>
        <begin position="89"/>
        <end position="202"/>
    </location>
</feature>
<dbReference type="AlphaFoldDB" id="A0A0D0KM30"/>
<keyword evidence="1" id="KW-1133">Transmembrane helix</keyword>
<feature type="transmembrane region" description="Helical" evidence="1">
    <location>
        <begin position="86"/>
        <end position="111"/>
    </location>
</feature>
<dbReference type="SMART" id="SM00014">
    <property type="entry name" value="acidPPc"/>
    <property type="match status" value="1"/>
</dbReference>
<organism evidence="3 4">
    <name type="scientific">Agrobacterium tumefaciens</name>
    <dbReference type="NCBI Taxonomy" id="358"/>
    <lineage>
        <taxon>Bacteria</taxon>
        <taxon>Pseudomonadati</taxon>
        <taxon>Pseudomonadota</taxon>
        <taxon>Alphaproteobacteria</taxon>
        <taxon>Hyphomicrobiales</taxon>
        <taxon>Rhizobiaceae</taxon>
        <taxon>Rhizobium/Agrobacterium group</taxon>
        <taxon>Agrobacterium</taxon>
        <taxon>Agrobacterium tumefaciens complex</taxon>
    </lineage>
</organism>
<dbReference type="Gene3D" id="1.20.144.10">
    <property type="entry name" value="Phosphatidic acid phosphatase type 2/haloperoxidase"/>
    <property type="match status" value="1"/>
</dbReference>
<reference evidence="3 4" key="1">
    <citation type="submission" date="2014-12" db="EMBL/GenBank/DDBJ databases">
        <title>16Stimator: statistical estimation of ribosomal gene copy numbers from draft genome assemblies.</title>
        <authorList>
            <person name="Perisin M.A."/>
            <person name="Vetter M."/>
            <person name="Gilbert J.A."/>
            <person name="Bergelson J."/>
        </authorList>
    </citation>
    <scope>NUCLEOTIDE SEQUENCE [LARGE SCALE GENOMIC DNA]</scope>
    <source>
        <strain evidence="3 4">MEJ076</strain>
    </source>
</reference>
<dbReference type="Proteomes" id="UP000035017">
    <property type="component" value="Unassembled WGS sequence"/>
</dbReference>
<dbReference type="PANTHER" id="PTHR14969">
    <property type="entry name" value="SPHINGOSINE-1-PHOSPHATE PHOSPHOHYDROLASE"/>
    <property type="match status" value="1"/>
</dbReference>
<accession>A0A0D0KM30</accession>
<gene>
    <name evidence="3" type="ORF">RU07_23415</name>
</gene>